<feature type="transmembrane region" description="Helical" evidence="1">
    <location>
        <begin position="240"/>
        <end position="262"/>
    </location>
</feature>
<feature type="transmembrane region" description="Helical" evidence="1">
    <location>
        <begin position="327"/>
        <end position="347"/>
    </location>
</feature>
<dbReference type="InterPro" id="IPR007820">
    <property type="entry name" value="AbrB_fam"/>
</dbReference>
<feature type="transmembrane region" description="Helical" evidence="1">
    <location>
        <begin position="269"/>
        <end position="290"/>
    </location>
</feature>
<dbReference type="PIRSF" id="PIRSF038991">
    <property type="entry name" value="Protein_AbrB"/>
    <property type="match status" value="1"/>
</dbReference>
<dbReference type="PANTHER" id="PTHR38457">
    <property type="entry name" value="REGULATOR ABRB-RELATED"/>
    <property type="match status" value="1"/>
</dbReference>
<accession>A0A841GN64</accession>
<keyword evidence="3" id="KW-1185">Reference proteome</keyword>
<gene>
    <name evidence="2" type="ORF">HNR75_000795</name>
</gene>
<dbReference type="RefSeq" id="WP_188025714.1">
    <property type="nucleotide sequence ID" value="NZ_JACHGR010000002.1"/>
</dbReference>
<dbReference type="PANTHER" id="PTHR38457:SF1">
    <property type="entry name" value="REGULATOR ABRB-RELATED"/>
    <property type="match status" value="1"/>
</dbReference>
<evidence type="ECO:0000313" key="2">
    <source>
        <dbReference type="EMBL" id="MBB6054923.1"/>
    </source>
</evidence>
<name>A0A841GN64_9GAMM</name>
<feature type="transmembrane region" description="Helical" evidence="1">
    <location>
        <begin position="64"/>
        <end position="85"/>
    </location>
</feature>
<feature type="transmembrane region" description="Helical" evidence="1">
    <location>
        <begin position="125"/>
        <end position="143"/>
    </location>
</feature>
<evidence type="ECO:0000256" key="1">
    <source>
        <dbReference type="SAM" id="Phobius"/>
    </source>
</evidence>
<feature type="transmembrane region" description="Helical" evidence="1">
    <location>
        <begin position="15"/>
        <end position="34"/>
    </location>
</feature>
<feature type="transmembrane region" description="Helical" evidence="1">
    <location>
        <begin position="155"/>
        <end position="173"/>
    </location>
</feature>
<feature type="transmembrane region" description="Helical" evidence="1">
    <location>
        <begin position="39"/>
        <end position="58"/>
    </location>
</feature>
<dbReference type="GO" id="GO:0016020">
    <property type="term" value="C:membrane"/>
    <property type="evidence" value="ECO:0007669"/>
    <property type="project" value="InterPro"/>
</dbReference>
<keyword evidence="1" id="KW-0812">Transmembrane</keyword>
<dbReference type="Pfam" id="PF05145">
    <property type="entry name" value="AbrB"/>
    <property type="match status" value="1"/>
</dbReference>
<evidence type="ECO:0000313" key="3">
    <source>
        <dbReference type="Proteomes" id="UP000585721"/>
    </source>
</evidence>
<dbReference type="EMBL" id="JACHGR010000002">
    <property type="protein sequence ID" value="MBB6054923.1"/>
    <property type="molecule type" value="Genomic_DNA"/>
</dbReference>
<keyword evidence="1" id="KW-1133">Transmembrane helix</keyword>
<dbReference type="GO" id="GO:0010468">
    <property type="term" value="P:regulation of gene expression"/>
    <property type="evidence" value="ECO:0007669"/>
    <property type="project" value="InterPro"/>
</dbReference>
<comment type="caution">
    <text evidence="2">The sequence shown here is derived from an EMBL/GenBank/DDBJ whole genome shotgun (WGS) entry which is preliminary data.</text>
</comment>
<protein>
    <recommendedName>
        <fullName evidence="4">AbrB family transcriptional regulator</fullName>
    </recommendedName>
</protein>
<dbReference type="Proteomes" id="UP000585721">
    <property type="component" value="Unassembled WGS sequence"/>
</dbReference>
<sequence length="362" mass="39117">MLNGNYRPENMKPVIQWPLLMILSAVFAFCLQWIKLPGALLLGPMLAGIVWSLNGGTLQLPRKLFIAAQAIIGCLVAQSISSGMLSTFAQHWLLFPFIVFSTIAASSLMGWVISKLNVLPGTTAIWGSSPGAAAAMVLMAEEFGADSRLVAFMQYLRVIVVASAASIIARFWVDTGDITATPIVWFPPLQWATLHTLLLAFAGIIIGRLARIPSGAMLVPMMLGMALQSRQLMTIDLPEWLLSIAYALMGWRIGLSFTRAVLQHAIRGLPQIILSIVLLVGFCGGLAWLLTNHFHIDPLTAYLATSPGGMDSIAIIAASSNNVDLEFVMALQTARLFLVIFIGPVLARMIARKTIAESSSIS</sequence>
<keyword evidence="1" id="KW-0472">Membrane</keyword>
<dbReference type="NCBIfam" id="TIGR03082">
    <property type="entry name" value="Gneg_AbrB_dup"/>
    <property type="match status" value="2"/>
</dbReference>
<feature type="transmembrane region" description="Helical" evidence="1">
    <location>
        <begin position="92"/>
        <end position="113"/>
    </location>
</feature>
<organism evidence="2 3">
    <name type="scientific">Tolumonas osonensis</name>
    <dbReference type="NCBI Taxonomy" id="675874"/>
    <lineage>
        <taxon>Bacteria</taxon>
        <taxon>Pseudomonadati</taxon>
        <taxon>Pseudomonadota</taxon>
        <taxon>Gammaproteobacteria</taxon>
        <taxon>Aeromonadales</taxon>
        <taxon>Aeromonadaceae</taxon>
        <taxon>Tolumonas</taxon>
    </lineage>
</organism>
<evidence type="ECO:0008006" key="4">
    <source>
        <dbReference type="Google" id="ProtNLM"/>
    </source>
</evidence>
<reference evidence="2 3" key="1">
    <citation type="submission" date="2020-08" db="EMBL/GenBank/DDBJ databases">
        <title>Genomic Encyclopedia of Type Strains, Phase IV (KMG-IV): sequencing the most valuable type-strain genomes for metagenomic binning, comparative biology and taxonomic classification.</title>
        <authorList>
            <person name="Goeker M."/>
        </authorList>
    </citation>
    <scope>NUCLEOTIDE SEQUENCE [LARGE SCALE GENOMIC DNA]</scope>
    <source>
        <strain evidence="2 3">DSM 22975</strain>
    </source>
</reference>
<proteinExistence type="predicted"/>
<dbReference type="AlphaFoldDB" id="A0A841GN64"/>
<feature type="transmembrane region" description="Helical" evidence="1">
    <location>
        <begin position="185"/>
        <end position="205"/>
    </location>
</feature>
<dbReference type="InterPro" id="IPR017516">
    <property type="entry name" value="AbrB_dup"/>
</dbReference>